<evidence type="ECO:0000259" key="6">
    <source>
        <dbReference type="PROSITE" id="PS50219"/>
    </source>
</evidence>
<evidence type="ECO:0000256" key="2">
    <source>
        <dbReference type="ARBA" id="ARBA00022448"/>
    </source>
</evidence>
<evidence type="ECO:0000256" key="5">
    <source>
        <dbReference type="SAM" id="MobiDB-lite"/>
    </source>
</evidence>
<dbReference type="Proteomes" id="UP000077051">
    <property type="component" value="Unassembled WGS sequence"/>
</dbReference>
<dbReference type="Pfam" id="PF00780">
    <property type="entry name" value="CNH"/>
    <property type="match status" value="1"/>
</dbReference>
<evidence type="ECO:0000313" key="7">
    <source>
        <dbReference type="EMBL" id="OAD07811.1"/>
    </source>
</evidence>
<dbReference type="InterPro" id="IPR032914">
    <property type="entry name" value="Vam6/VPS39/TRAP1"/>
</dbReference>
<dbReference type="InterPro" id="IPR001180">
    <property type="entry name" value="CNH_dom"/>
</dbReference>
<feature type="compositionally biased region" description="Low complexity" evidence="5">
    <location>
        <begin position="22"/>
        <end position="41"/>
    </location>
</feature>
<comment type="subcellular location">
    <subcellularLocation>
        <location evidence="1">Cytoplasm</location>
    </subcellularLocation>
</comment>
<name>A0A168PJD5_MUCCL</name>
<dbReference type="AlphaFoldDB" id="A0A168PJD5"/>
<dbReference type="GO" id="GO:0006914">
    <property type="term" value="P:autophagy"/>
    <property type="evidence" value="ECO:0007669"/>
    <property type="project" value="TreeGrafter"/>
</dbReference>
<dbReference type="OrthoDB" id="10258882at2759"/>
<accession>A0A168PJD5</accession>
<dbReference type="PANTHER" id="PTHR12894:SF27">
    <property type="entry name" value="TRANSFORMING GROWTH FACTOR-BETA RECEPTOR-ASSOCIATED PROTEIN 1"/>
    <property type="match status" value="1"/>
</dbReference>
<evidence type="ECO:0000256" key="1">
    <source>
        <dbReference type="ARBA" id="ARBA00004496"/>
    </source>
</evidence>
<comment type="caution">
    <text evidence="7">The sequence shown here is derived from an EMBL/GenBank/DDBJ whole genome shotgun (WGS) entry which is preliminary data.</text>
</comment>
<dbReference type="InterPro" id="IPR019452">
    <property type="entry name" value="VPS39/TGF_beta_rcpt-assoc_1"/>
</dbReference>
<feature type="domain" description="CNH" evidence="6">
    <location>
        <begin position="61"/>
        <end position="354"/>
    </location>
</feature>
<reference evidence="7 8" key="1">
    <citation type="submission" date="2015-06" db="EMBL/GenBank/DDBJ databases">
        <title>Expansion of signal transduction pathways in fungi by whole-genome duplication.</title>
        <authorList>
            <consortium name="DOE Joint Genome Institute"/>
            <person name="Corrochano L.M."/>
            <person name="Kuo A."/>
            <person name="Marcet-Houben M."/>
            <person name="Polaino S."/>
            <person name="Salamov A."/>
            <person name="Villalobos J.M."/>
            <person name="Alvarez M.I."/>
            <person name="Avalos J."/>
            <person name="Benito E.P."/>
            <person name="Benoit I."/>
            <person name="Burger G."/>
            <person name="Camino L.P."/>
            <person name="Canovas D."/>
            <person name="Cerda-Olmedo E."/>
            <person name="Cheng J.-F."/>
            <person name="Dominguez A."/>
            <person name="Elias M."/>
            <person name="Eslava A.P."/>
            <person name="Glaser F."/>
            <person name="Grimwood J."/>
            <person name="Gutierrez G."/>
            <person name="Heitman J."/>
            <person name="Henrissat B."/>
            <person name="Iturriaga E.A."/>
            <person name="Lang B.F."/>
            <person name="Lavin J.L."/>
            <person name="Lee S."/>
            <person name="Li W."/>
            <person name="Lindquist E."/>
            <person name="Lopez-Garcia S."/>
            <person name="Luque E.M."/>
            <person name="Marcos A.T."/>
            <person name="Martin J."/>
            <person name="Mccluskey K."/>
            <person name="Medina H.R."/>
            <person name="Miralles-Duran A."/>
            <person name="Miyazaki A."/>
            <person name="Munoz-Torres E."/>
            <person name="Oguiza J.A."/>
            <person name="Ohm R."/>
            <person name="Olmedo M."/>
            <person name="Orejas M."/>
            <person name="Ortiz-Castellanos L."/>
            <person name="Pisabarro A.G."/>
            <person name="Rodriguez-Romero J."/>
            <person name="Ruiz-Herrera J."/>
            <person name="Ruiz-Vazquez R."/>
            <person name="Sanz C."/>
            <person name="Schackwitz W."/>
            <person name="Schmutz J."/>
            <person name="Shahriari M."/>
            <person name="Shelest E."/>
            <person name="Silva-Franco F."/>
            <person name="Soanes D."/>
            <person name="Syed K."/>
            <person name="Tagua V.G."/>
            <person name="Talbot N.J."/>
            <person name="Thon M."/>
            <person name="De Vries R.P."/>
            <person name="Wiebenga A."/>
            <person name="Yadav J.S."/>
            <person name="Braun E.L."/>
            <person name="Baker S."/>
            <person name="Garre V."/>
            <person name="Horwitz B."/>
            <person name="Torres-Martinez S."/>
            <person name="Idnurm A."/>
            <person name="Herrera-Estrella A."/>
            <person name="Gabaldon T."/>
            <person name="Grigoriev I.V."/>
        </authorList>
    </citation>
    <scope>NUCLEOTIDE SEQUENCE [LARGE SCALE GENOMIC DNA]</scope>
    <source>
        <strain evidence="7 8">CBS 277.49</strain>
    </source>
</reference>
<dbReference type="Pfam" id="PF10366">
    <property type="entry name" value="Vps39_1"/>
    <property type="match status" value="1"/>
</dbReference>
<dbReference type="GO" id="GO:0016020">
    <property type="term" value="C:membrane"/>
    <property type="evidence" value="ECO:0007669"/>
    <property type="project" value="TreeGrafter"/>
</dbReference>
<dbReference type="GO" id="GO:0034058">
    <property type="term" value="P:endosomal vesicle fusion"/>
    <property type="evidence" value="ECO:0007669"/>
    <property type="project" value="TreeGrafter"/>
</dbReference>
<feature type="region of interest" description="Disordered" evidence="5">
    <location>
        <begin position="14"/>
        <end position="47"/>
    </location>
</feature>
<evidence type="ECO:0000256" key="3">
    <source>
        <dbReference type="ARBA" id="ARBA00022490"/>
    </source>
</evidence>
<dbReference type="VEuPathDB" id="FungiDB:MUCCIDRAFT_104751"/>
<keyword evidence="4" id="KW-0653">Protein transport</keyword>
<keyword evidence="3" id="KW-0963">Cytoplasm</keyword>
<sequence>MPYTPYTLQTILSSSRIEDPAPSTSSSSSFFSRRPTSPTSPETLNTATSTATVRYASNAKTTRIDSVGAWDSDLYCGTSEGVVLHYSLEDNSSPDKSFSTRLENTIHLGLGKKSVERILLIPQVSKAVVLCDSTLSFFSLPFFDPIPASFIQPIKGVSCFSHDIGEEGRIGEDGTVELAVIKRRAIQIYKIGESMHLKKELPLADGAIALTRHSRILCLADTQNYKLINLQQSSVTLLIPTPQVPVTSPTLLGSGTQLVPRPLVAVVRKDEFLVVSGSSSDNQTIGIFVNANGDAIRGTLQWTSYPKALCVEFPYVAALLRNNTIEIHNILDQHLLQTIPLETSIDAKGMTFGHGIKVWMDVIAKRLKRHIWPRPTHHDVDLESQLQREIIRYSTAAARILVFGKDSVMAQVTTPLVVQVDLLLERNLVEEAMQLAEQARNTMSSDNNVYVERLRSELNYTYQKSGLLLLKETVFDDAFTLLSKGDMDPRVVINMFEGLAQSKWLKESPPVLLFDGVITLVEALGTIKNVVNNSLKEFAKDSDQDSEGASEMRRVLLMNAREALDKYLRIERDKRKDRLGQNDTICKVIDTSLLKIYMSQKDDASIYQLLQQPNDCSIEDCAKALSKSKKYYALSIMYESKHMYEKVLDIWTKIYSGELADPEFKNGLERIKNLLLQDVHTEELPLSVIMHYAWWLTHQSPADGVLVFTKSPRTGDMDPDEILEKLSDYSNEGVRTYLEYLVLTQKSERAEYHTRLACSYVKDVHKEINEGNQLKQMKALVEGFIKQTDPMKIIPIKDDEEGFNNAATFVGYLGREQQQTHLVKLRLKLIQLLQSSQLYSPPVLLDALTKAGPLDIEKVIVYGRMSKHKEALDILIHQLCDFVGAETYCVTNGQSTGVIPTTASLNAAAAAEKPLPPLILEDEYLSPESLNERRSLFTMLFKSYIAIQDSKLMIARSMHLLNTQGFYLDTLEVLETIPKDWSIHMLQEFLIRSLRRSLDDYNESQIVLGLSRGENLLISSDLIRTYKEIGPISVDNHTACIKCHRNVGDSIFVRESQHGQLLHLHCAKLLGLIDEASDGEE</sequence>
<dbReference type="EMBL" id="AMYB01000001">
    <property type="protein sequence ID" value="OAD07811.1"/>
    <property type="molecule type" value="Genomic_DNA"/>
</dbReference>
<keyword evidence="8" id="KW-1185">Reference proteome</keyword>
<proteinExistence type="predicted"/>
<dbReference type="PROSITE" id="PS50219">
    <property type="entry name" value="CNH"/>
    <property type="match status" value="1"/>
</dbReference>
<dbReference type="PANTHER" id="PTHR12894">
    <property type="entry name" value="CNH DOMAIN CONTAINING"/>
    <property type="match status" value="1"/>
</dbReference>
<keyword evidence="2" id="KW-0813">Transport</keyword>
<dbReference type="GO" id="GO:0005737">
    <property type="term" value="C:cytoplasm"/>
    <property type="evidence" value="ECO:0007669"/>
    <property type="project" value="UniProtKB-SubCell"/>
</dbReference>
<organism evidence="7 8">
    <name type="scientific">Mucor lusitanicus CBS 277.49</name>
    <dbReference type="NCBI Taxonomy" id="747725"/>
    <lineage>
        <taxon>Eukaryota</taxon>
        <taxon>Fungi</taxon>
        <taxon>Fungi incertae sedis</taxon>
        <taxon>Mucoromycota</taxon>
        <taxon>Mucoromycotina</taxon>
        <taxon>Mucoromycetes</taxon>
        <taxon>Mucorales</taxon>
        <taxon>Mucorineae</taxon>
        <taxon>Mucoraceae</taxon>
        <taxon>Mucor</taxon>
    </lineage>
</organism>
<protein>
    <recommendedName>
        <fullName evidence="6">CNH domain-containing protein</fullName>
    </recommendedName>
</protein>
<evidence type="ECO:0000256" key="4">
    <source>
        <dbReference type="ARBA" id="ARBA00022927"/>
    </source>
</evidence>
<dbReference type="GO" id="GO:0015031">
    <property type="term" value="P:protein transport"/>
    <property type="evidence" value="ECO:0007669"/>
    <property type="project" value="UniProtKB-KW"/>
</dbReference>
<gene>
    <name evidence="7" type="ORF">MUCCIDRAFT_104751</name>
</gene>
<dbReference type="STRING" id="747725.A0A168PJD5"/>
<evidence type="ECO:0000313" key="8">
    <source>
        <dbReference type="Proteomes" id="UP000077051"/>
    </source>
</evidence>